<dbReference type="RefSeq" id="WP_308895497.1">
    <property type="nucleotide sequence ID" value="NZ_CP133218.1"/>
</dbReference>
<sequence length="123" mass="14052">MKLLMLWRTLSVGGLLGLIFWIILWNGWLTPEQYVPRWLELLVLLAPLMYLVRGILHGRIPTSVHAILISLLYIIVGFWFAISPPEQLYGYLMLAFSTSLYLGSFMTAKVLGERAKEAREAAE</sequence>
<organism evidence="2 3">
    <name type="scientific">Thiothrix lacustris</name>
    <dbReference type="NCBI Taxonomy" id="525917"/>
    <lineage>
        <taxon>Bacteria</taxon>
        <taxon>Pseudomonadati</taxon>
        <taxon>Pseudomonadota</taxon>
        <taxon>Gammaproteobacteria</taxon>
        <taxon>Thiotrichales</taxon>
        <taxon>Thiotrichaceae</taxon>
        <taxon>Thiothrix</taxon>
    </lineage>
</organism>
<protein>
    <submittedName>
        <fullName evidence="2">DUF2069 domain-containing protein</fullName>
    </submittedName>
</protein>
<name>A0ABY9MSU8_9GAMM</name>
<accession>A0ABY9MSU8</accession>
<dbReference type="Pfam" id="PF09842">
    <property type="entry name" value="DUF2069"/>
    <property type="match status" value="1"/>
</dbReference>
<keyword evidence="1" id="KW-0812">Transmembrane</keyword>
<proteinExistence type="predicted"/>
<keyword evidence="1" id="KW-0472">Membrane</keyword>
<evidence type="ECO:0000313" key="2">
    <source>
        <dbReference type="EMBL" id="WML90901.1"/>
    </source>
</evidence>
<keyword evidence="3" id="KW-1185">Reference proteome</keyword>
<dbReference type="EMBL" id="CP133218">
    <property type="protein sequence ID" value="WML90901.1"/>
    <property type="molecule type" value="Genomic_DNA"/>
</dbReference>
<feature type="transmembrane region" description="Helical" evidence="1">
    <location>
        <begin position="88"/>
        <end position="111"/>
    </location>
</feature>
<dbReference type="InterPro" id="IPR018643">
    <property type="entry name" value="DUF2069_membrane"/>
</dbReference>
<dbReference type="Proteomes" id="UP001236657">
    <property type="component" value="Chromosome"/>
</dbReference>
<gene>
    <name evidence="2" type="ORF">RCF98_00790</name>
</gene>
<feature type="transmembrane region" description="Helical" evidence="1">
    <location>
        <begin position="7"/>
        <end position="28"/>
    </location>
</feature>
<feature type="transmembrane region" description="Helical" evidence="1">
    <location>
        <begin position="64"/>
        <end position="82"/>
    </location>
</feature>
<evidence type="ECO:0000256" key="1">
    <source>
        <dbReference type="SAM" id="Phobius"/>
    </source>
</evidence>
<evidence type="ECO:0000313" key="3">
    <source>
        <dbReference type="Proteomes" id="UP001236657"/>
    </source>
</evidence>
<reference evidence="2 3" key="1">
    <citation type="submission" date="2023-08" db="EMBL/GenBank/DDBJ databases">
        <title>New molecular markers tilS and rpoB for phylogenetic and monitoring studies of the genus Thiothrix biodiversity.</title>
        <authorList>
            <person name="Ravin N.V."/>
            <person name="Smolyakov D."/>
            <person name="Markov N.D."/>
            <person name="Beletsky A.V."/>
            <person name="Mardanov A.V."/>
            <person name="Rudenko T.S."/>
            <person name="Grabovich M.Y."/>
        </authorList>
    </citation>
    <scope>NUCLEOTIDE SEQUENCE [LARGE SCALE GENOMIC DNA]</scope>
    <source>
        <strain evidence="2 3">MK1</strain>
    </source>
</reference>
<keyword evidence="1" id="KW-1133">Transmembrane helix</keyword>
<feature type="transmembrane region" description="Helical" evidence="1">
    <location>
        <begin position="34"/>
        <end position="52"/>
    </location>
</feature>